<accession>A0A3M0KGR2</accession>
<dbReference type="EMBL" id="QRBI01000112">
    <property type="protein sequence ID" value="RMC10434.1"/>
    <property type="molecule type" value="Genomic_DNA"/>
</dbReference>
<reference evidence="2 3" key="1">
    <citation type="submission" date="2018-07" db="EMBL/GenBank/DDBJ databases">
        <title>A high quality draft genome assembly of the barn swallow (H. rustica rustica).</title>
        <authorList>
            <person name="Formenti G."/>
            <person name="Chiara M."/>
            <person name="Poveda L."/>
            <person name="Francoijs K.-J."/>
            <person name="Bonisoli-Alquati A."/>
            <person name="Canova L."/>
            <person name="Gianfranceschi L."/>
            <person name="Horner D.S."/>
            <person name="Saino N."/>
        </authorList>
    </citation>
    <scope>NUCLEOTIDE SEQUENCE [LARGE SCALE GENOMIC DNA]</scope>
    <source>
        <strain evidence="2">Chelidonia</strain>
        <tissue evidence="2">Blood</tissue>
    </source>
</reference>
<dbReference type="PANTHER" id="PTHR33332">
    <property type="entry name" value="REVERSE TRANSCRIPTASE DOMAIN-CONTAINING PROTEIN"/>
    <property type="match status" value="1"/>
</dbReference>
<evidence type="ECO:0000259" key="1">
    <source>
        <dbReference type="Pfam" id="PF00078"/>
    </source>
</evidence>
<organism evidence="2 3">
    <name type="scientific">Hirundo rustica rustica</name>
    <dbReference type="NCBI Taxonomy" id="333673"/>
    <lineage>
        <taxon>Eukaryota</taxon>
        <taxon>Metazoa</taxon>
        <taxon>Chordata</taxon>
        <taxon>Craniata</taxon>
        <taxon>Vertebrata</taxon>
        <taxon>Euteleostomi</taxon>
        <taxon>Archelosauria</taxon>
        <taxon>Archosauria</taxon>
        <taxon>Dinosauria</taxon>
        <taxon>Saurischia</taxon>
        <taxon>Theropoda</taxon>
        <taxon>Coelurosauria</taxon>
        <taxon>Aves</taxon>
        <taxon>Neognathae</taxon>
        <taxon>Neoaves</taxon>
        <taxon>Telluraves</taxon>
        <taxon>Australaves</taxon>
        <taxon>Passeriformes</taxon>
        <taxon>Sylvioidea</taxon>
        <taxon>Hirundinidae</taxon>
        <taxon>Hirundo</taxon>
    </lineage>
</organism>
<evidence type="ECO:0000313" key="2">
    <source>
        <dbReference type="EMBL" id="RMC10434.1"/>
    </source>
</evidence>
<dbReference type="AlphaFoldDB" id="A0A3M0KGR2"/>
<feature type="domain" description="Reverse transcriptase" evidence="1">
    <location>
        <begin position="2"/>
        <end position="132"/>
    </location>
</feature>
<dbReference type="Pfam" id="PF00078">
    <property type="entry name" value="RVT_1"/>
    <property type="match status" value="1"/>
</dbReference>
<dbReference type="OrthoDB" id="10063195at2759"/>
<dbReference type="STRING" id="333673.A0A3M0KGR2"/>
<dbReference type="Proteomes" id="UP000269221">
    <property type="component" value="Unassembled WGS sequence"/>
</dbReference>
<dbReference type="InterPro" id="IPR000477">
    <property type="entry name" value="RT_dom"/>
</dbReference>
<evidence type="ECO:0000313" key="3">
    <source>
        <dbReference type="Proteomes" id="UP000269221"/>
    </source>
</evidence>
<gene>
    <name evidence="2" type="ORF">DUI87_13239</name>
</gene>
<protein>
    <recommendedName>
        <fullName evidence="1">Reverse transcriptase domain-containing protein</fullName>
    </recommendedName>
</protein>
<sequence length="310" mass="34888">MEKIILRSITQHVQDNQGTRPRQHRFVKSRYCLIDLNFCGKGTCLVDVVYLNFSKAFDTISHSILLEKLAAHGLDGCTVGRVKNWLDAWAQVEVRSAATSSCQPVTRGVPQGTVLVRVLFKTFINDINKGIECTPALVRLHLELCGQFWALHSKKDIEMPECVQRRTVEQRKGLDHQPDEQLMVQIVQLERKFGGNLLLYNSLKGGCSQLSAGGLEVKSILYPFREEGSQINNPCEAGAGSSASHNFIFDPKPSISEKMEVTLLLIHVVMQIWSRLHLQISAEGVYQWRKDNKTNIGKKKGDSSEELDKE</sequence>
<comment type="caution">
    <text evidence="2">The sequence shown here is derived from an EMBL/GenBank/DDBJ whole genome shotgun (WGS) entry which is preliminary data.</text>
</comment>
<name>A0A3M0KGR2_HIRRU</name>
<keyword evidence="3" id="KW-1185">Reference proteome</keyword>
<proteinExistence type="predicted"/>